<reference evidence="3" key="1">
    <citation type="journal article" date="2014" name="Front. Microbiol.">
        <title>High frequency of phylogenetically diverse reductive dehalogenase-homologous genes in deep subseafloor sedimentary metagenomes.</title>
        <authorList>
            <person name="Kawai M."/>
            <person name="Futagami T."/>
            <person name="Toyoda A."/>
            <person name="Takaki Y."/>
            <person name="Nishi S."/>
            <person name="Hori S."/>
            <person name="Arai W."/>
            <person name="Tsubouchi T."/>
            <person name="Morono Y."/>
            <person name="Uchiyama I."/>
            <person name="Ito T."/>
            <person name="Fujiyama A."/>
            <person name="Inagaki F."/>
            <person name="Takami H."/>
        </authorList>
    </citation>
    <scope>NUCLEOTIDE SEQUENCE</scope>
    <source>
        <strain evidence="3">Expedition CK06-06</strain>
    </source>
</reference>
<dbReference type="EMBL" id="BARV01035470">
    <property type="protein sequence ID" value="GAI57307.1"/>
    <property type="molecule type" value="Genomic_DNA"/>
</dbReference>
<dbReference type="Pfam" id="PF14559">
    <property type="entry name" value="TPR_19"/>
    <property type="match status" value="1"/>
</dbReference>
<keyword evidence="1" id="KW-0677">Repeat</keyword>
<name>X1PM07_9ZZZZ</name>
<dbReference type="PANTHER" id="PTHR45586:SF1">
    <property type="entry name" value="LIPOPOLYSACCHARIDE ASSEMBLY PROTEIN B"/>
    <property type="match status" value="1"/>
</dbReference>
<evidence type="ECO:0000256" key="2">
    <source>
        <dbReference type="ARBA" id="ARBA00022803"/>
    </source>
</evidence>
<sequence length="236" mass="27172">LGCLSTRLLLQLLGRSQNAYEIFALLMKDTLLGSLETVHINYALSAMKSGNYKQGERAFWQALSYNLQPGYCYYQLGIYYRLRNDQIKAEGMMRKAHRLCYERSETSSILGSIAESRMDYARAEEFYRRALRENPENIAVHVKLGSLLFRRGRLSDAKQVLLEGVRISEWIPINFRVYAMLLNNLGFVYAEEGQLAKAIPAFKQAIRVDPTFMDSYDNLAHLYIKNNRFSDAVVVL</sequence>
<feature type="non-terminal residue" evidence="3">
    <location>
        <position position="1"/>
    </location>
</feature>
<dbReference type="PROSITE" id="PS50005">
    <property type="entry name" value="TPR"/>
    <property type="match status" value="2"/>
</dbReference>
<comment type="caution">
    <text evidence="3">The sequence shown here is derived from an EMBL/GenBank/DDBJ whole genome shotgun (WGS) entry which is preliminary data.</text>
</comment>
<dbReference type="PROSITE" id="PS50293">
    <property type="entry name" value="TPR_REGION"/>
    <property type="match status" value="1"/>
</dbReference>
<dbReference type="InterPro" id="IPR011990">
    <property type="entry name" value="TPR-like_helical_dom_sf"/>
</dbReference>
<dbReference type="SMART" id="SM00028">
    <property type="entry name" value="TPR"/>
    <property type="match status" value="4"/>
</dbReference>
<gene>
    <name evidence="3" type="ORF">S06H3_55346</name>
</gene>
<dbReference type="SUPFAM" id="SSF48452">
    <property type="entry name" value="TPR-like"/>
    <property type="match status" value="1"/>
</dbReference>
<dbReference type="Gene3D" id="1.25.40.10">
    <property type="entry name" value="Tetratricopeptide repeat domain"/>
    <property type="match status" value="2"/>
</dbReference>
<dbReference type="PANTHER" id="PTHR45586">
    <property type="entry name" value="TPR REPEAT-CONTAINING PROTEIN PA4667"/>
    <property type="match status" value="1"/>
</dbReference>
<dbReference type="Pfam" id="PF00515">
    <property type="entry name" value="TPR_1"/>
    <property type="match status" value="1"/>
</dbReference>
<evidence type="ECO:0000313" key="3">
    <source>
        <dbReference type="EMBL" id="GAI57307.1"/>
    </source>
</evidence>
<accession>X1PM07</accession>
<dbReference type="InterPro" id="IPR051012">
    <property type="entry name" value="CellSynth/LPSAsmb/PSIAsmb"/>
</dbReference>
<organism evidence="3">
    <name type="scientific">marine sediment metagenome</name>
    <dbReference type="NCBI Taxonomy" id="412755"/>
    <lineage>
        <taxon>unclassified sequences</taxon>
        <taxon>metagenomes</taxon>
        <taxon>ecological metagenomes</taxon>
    </lineage>
</organism>
<dbReference type="InterPro" id="IPR019734">
    <property type="entry name" value="TPR_rpt"/>
</dbReference>
<dbReference type="AlphaFoldDB" id="X1PM07"/>
<protein>
    <submittedName>
        <fullName evidence="3">Uncharacterized protein</fullName>
    </submittedName>
</protein>
<evidence type="ECO:0000256" key="1">
    <source>
        <dbReference type="ARBA" id="ARBA00022737"/>
    </source>
</evidence>
<keyword evidence="2" id="KW-0802">TPR repeat</keyword>
<proteinExistence type="predicted"/>
<feature type="non-terminal residue" evidence="3">
    <location>
        <position position="236"/>
    </location>
</feature>